<organism evidence="6 8">
    <name type="scientific">Rhizophagus clarus</name>
    <dbReference type="NCBI Taxonomy" id="94130"/>
    <lineage>
        <taxon>Eukaryota</taxon>
        <taxon>Fungi</taxon>
        <taxon>Fungi incertae sedis</taxon>
        <taxon>Mucoromycota</taxon>
        <taxon>Glomeromycotina</taxon>
        <taxon>Glomeromycetes</taxon>
        <taxon>Glomerales</taxon>
        <taxon>Glomeraceae</taxon>
        <taxon>Rhizophagus</taxon>
    </lineage>
</organism>
<evidence type="ECO:0000256" key="1">
    <source>
        <dbReference type="ARBA" id="ARBA00022679"/>
    </source>
</evidence>
<evidence type="ECO:0000259" key="5">
    <source>
        <dbReference type="PROSITE" id="PS50011"/>
    </source>
</evidence>
<dbReference type="Proteomes" id="UP000615446">
    <property type="component" value="Unassembled WGS sequence"/>
</dbReference>
<dbReference type="EMBL" id="BLAL01000176">
    <property type="protein sequence ID" value="GES88225.1"/>
    <property type="molecule type" value="Genomic_DNA"/>
</dbReference>
<accession>A0A2Z6QES7</accession>
<protein>
    <submittedName>
        <fullName evidence="7">Kinase-like domain-containing protein</fullName>
    </submittedName>
</protein>
<dbReference type="OrthoDB" id="2315679at2759"/>
<evidence type="ECO:0000256" key="4">
    <source>
        <dbReference type="ARBA" id="ARBA00022840"/>
    </source>
</evidence>
<evidence type="ECO:0000256" key="2">
    <source>
        <dbReference type="ARBA" id="ARBA00022741"/>
    </source>
</evidence>
<keyword evidence="4" id="KW-0067">ATP-binding</keyword>
<name>A0A2Z6QES7_9GLOM</name>
<evidence type="ECO:0000313" key="8">
    <source>
        <dbReference type="Proteomes" id="UP000247702"/>
    </source>
</evidence>
<dbReference type="GO" id="GO:0005524">
    <property type="term" value="F:ATP binding"/>
    <property type="evidence" value="ECO:0007669"/>
    <property type="project" value="UniProtKB-KW"/>
</dbReference>
<dbReference type="EMBL" id="BEXD01000096">
    <property type="protein sequence ID" value="GBB84219.1"/>
    <property type="molecule type" value="Genomic_DNA"/>
</dbReference>
<keyword evidence="1" id="KW-0808">Transferase</keyword>
<sequence>MEWIPFNYLQKRECIAKGGFGTVYFGYWLNGPIKCWNIKYQQWERYVYRPVALKYLDKSDISCLLEEVKPFVDLIDNTLFIQCLGFSQDPKTSQYIIIMEYAELGSLSTYLSKNNMIWKNKLKALLDISIGLEHLHNSDLIHQDFHPGNLLFSHEKDLLITDLGLCKPADQCKQSDKIYGIIPYTAPEIFKKGSATKESDIYSFGMIMYFIATEKPPFFDCIHDEFLVLKICKGIRPELNEIEIPKCYIELMRSCWNSDPKERPTIIEVKRLIRSFYQEKNKEIKKQFEKAEEYKEAISIKNNQLLIHPGASYTSKLLNPYLKDFSKNNNIDCSIEITNFMEDDFDESSKNNNIDCSIEITNFMKNDFDELSKK</sequence>
<evidence type="ECO:0000256" key="3">
    <source>
        <dbReference type="ARBA" id="ARBA00022777"/>
    </source>
</evidence>
<keyword evidence="8" id="KW-1185">Reference proteome</keyword>
<dbReference type="PANTHER" id="PTHR44329:SF288">
    <property type="entry name" value="MITOGEN-ACTIVATED PROTEIN KINASE KINASE KINASE 20"/>
    <property type="match status" value="1"/>
</dbReference>
<keyword evidence="2" id="KW-0547">Nucleotide-binding</keyword>
<dbReference type="InterPro" id="IPR051681">
    <property type="entry name" value="Ser/Thr_Kinases-Pseudokinases"/>
</dbReference>
<dbReference type="STRING" id="94130.A0A2Z6QES7"/>
<dbReference type="AlphaFoldDB" id="A0A2Z6QES7"/>
<dbReference type="Proteomes" id="UP000247702">
    <property type="component" value="Unassembled WGS sequence"/>
</dbReference>
<dbReference type="GO" id="GO:0004674">
    <property type="term" value="F:protein serine/threonine kinase activity"/>
    <property type="evidence" value="ECO:0007669"/>
    <property type="project" value="TreeGrafter"/>
</dbReference>
<dbReference type="InterPro" id="IPR001245">
    <property type="entry name" value="Ser-Thr/Tyr_kinase_cat_dom"/>
</dbReference>
<reference evidence="7" key="2">
    <citation type="submission" date="2019-10" db="EMBL/GenBank/DDBJ databases">
        <title>Conservation and host-specific expression of non-tandemly repeated heterogenous ribosome RNA gene in arbuscular mycorrhizal fungi.</title>
        <authorList>
            <person name="Maeda T."/>
            <person name="Kobayashi Y."/>
            <person name="Nakagawa T."/>
            <person name="Ezawa T."/>
            <person name="Yamaguchi K."/>
            <person name="Bino T."/>
            <person name="Nishimoto Y."/>
            <person name="Shigenobu S."/>
            <person name="Kawaguchi M."/>
        </authorList>
    </citation>
    <scope>NUCLEOTIDE SEQUENCE</scope>
    <source>
        <strain evidence="7">HR1</strain>
    </source>
</reference>
<dbReference type="Pfam" id="PF07714">
    <property type="entry name" value="PK_Tyr_Ser-Thr"/>
    <property type="match status" value="1"/>
</dbReference>
<dbReference type="PANTHER" id="PTHR44329">
    <property type="entry name" value="SERINE/THREONINE-PROTEIN KINASE TNNI3K-RELATED"/>
    <property type="match status" value="1"/>
</dbReference>
<dbReference type="PROSITE" id="PS50011">
    <property type="entry name" value="PROTEIN_KINASE_DOM"/>
    <property type="match status" value="1"/>
</dbReference>
<dbReference type="PRINTS" id="PR00109">
    <property type="entry name" value="TYRKINASE"/>
</dbReference>
<reference evidence="6 8" key="1">
    <citation type="submission" date="2017-11" db="EMBL/GenBank/DDBJ databases">
        <title>The genome of Rhizophagus clarus HR1 reveals common genetic basis of auxotrophy among arbuscular mycorrhizal fungi.</title>
        <authorList>
            <person name="Kobayashi Y."/>
        </authorList>
    </citation>
    <scope>NUCLEOTIDE SEQUENCE [LARGE SCALE GENOMIC DNA]</scope>
    <source>
        <strain evidence="6 8">HR1</strain>
    </source>
</reference>
<dbReference type="InterPro" id="IPR000719">
    <property type="entry name" value="Prot_kinase_dom"/>
</dbReference>
<keyword evidence="3 7" id="KW-0418">Kinase</keyword>
<evidence type="ECO:0000313" key="6">
    <source>
        <dbReference type="EMBL" id="GBB84219.1"/>
    </source>
</evidence>
<dbReference type="SUPFAM" id="SSF56112">
    <property type="entry name" value="Protein kinase-like (PK-like)"/>
    <property type="match status" value="1"/>
</dbReference>
<dbReference type="Gene3D" id="1.10.510.10">
    <property type="entry name" value="Transferase(Phosphotransferase) domain 1"/>
    <property type="match status" value="1"/>
</dbReference>
<proteinExistence type="predicted"/>
<comment type="caution">
    <text evidence="6">The sequence shown here is derived from an EMBL/GenBank/DDBJ whole genome shotgun (WGS) entry which is preliminary data.</text>
</comment>
<gene>
    <name evidence="7" type="ORF">RCL2_001519200</name>
    <name evidence="6" type="ORF">RclHR1_10840004</name>
</gene>
<dbReference type="InterPro" id="IPR011009">
    <property type="entry name" value="Kinase-like_dom_sf"/>
</dbReference>
<evidence type="ECO:0000313" key="7">
    <source>
        <dbReference type="EMBL" id="GES88225.1"/>
    </source>
</evidence>
<feature type="domain" description="Protein kinase" evidence="5">
    <location>
        <begin position="9"/>
        <end position="277"/>
    </location>
</feature>